<dbReference type="InterPro" id="IPR036249">
    <property type="entry name" value="Thioredoxin-like_sf"/>
</dbReference>
<dbReference type="AlphaFoldDB" id="A0A397VF79"/>
<sequence length="50" mass="5698">QELLVTFDTIIGEAALITSIDAVFIVQVDGEPIWNHKKESRFLELKELLN</sequence>
<gene>
    <name evidence="2" type="ORF">C2G38_1962962</name>
</gene>
<reference evidence="2 3" key="1">
    <citation type="submission" date="2018-06" db="EMBL/GenBank/DDBJ databases">
        <title>Comparative genomics reveals the genomic features of Rhizophagus irregularis, R. cerebriforme, R. diaphanum and Gigaspora rosea, and their symbiotic lifestyle signature.</title>
        <authorList>
            <person name="Morin E."/>
            <person name="San Clemente H."/>
            <person name="Chen E.C.H."/>
            <person name="De La Providencia I."/>
            <person name="Hainaut M."/>
            <person name="Kuo A."/>
            <person name="Kohler A."/>
            <person name="Murat C."/>
            <person name="Tang N."/>
            <person name="Roy S."/>
            <person name="Loubradou J."/>
            <person name="Henrissat B."/>
            <person name="Grigoriev I.V."/>
            <person name="Corradi N."/>
            <person name="Roux C."/>
            <person name="Martin F.M."/>
        </authorList>
    </citation>
    <scope>NUCLEOTIDE SEQUENCE [LARGE SCALE GENOMIC DNA]</scope>
    <source>
        <strain evidence="2 3">DAOM 194757</strain>
    </source>
</reference>
<dbReference type="EMBL" id="QKWP01000378">
    <property type="protein sequence ID" value="RIB21130.1"/>
    <property type="molecule type" value="Genomic_DNA"/>
</dbReference>
<accession>A0A397VF79</accession>
<keyword evidence="1" id="KW-0676">Redox-active center</keyword>
<evidence type="ECO:0000313" key="2">
    <source>
        <dbReference type="EMBL" id="RIB21130.1"/>
    </source>
</evidence>
<evidence type="ECO:0000256" key="1">
    <source>
        <dbReference type="ARBA" id="ARBA00023284"/>
    </source>
</evidence>
<keyword evidence="3" id="KW-1185">Reference proteome</keyword>
<organism evidence="2 3">
    <name type="scientific">Gigaspora rosea</name>
    <dbReference type="NCBI Taxonomy" id="44941"/>
    <lineage>
        <taxon>Eukaryota</taxon>
        <taxon>Fungi</taxon>
        <taxon>Fungi incertae sedis</taxon>
        <taxon>Mucoromycota</taxon>
        <taxon>Glomeromycotina</taxon>
        <taxon>Glomeromycetes</taxon>
        <taxon>Diversisporales</taxon>
        <taxon>Gigasporaceae</taxon>
        <taxon>Gigaspora</taxon>
    </lineage>
</organism>
<name>A0A397VF79_9GLOM</name>
<protein>
    <submittedName>
        <fullName evidence="2">Uncharacterized protein</fullName>
    </submittedName>
</protein>
<comment type="caution">
    <text evidence="2">The sequence shown here is derived from an EMBL/GenBank/DDBJ whole genome shotgun (WGS) entry which is preliminary data.</text>
</comment>
<dbReference type="Gene3D" id="3.40.30.10">
    <property type="entry name" value="Glutaredoxin"/>
    <property type="match status" value="1"/>
</dbReference>
<dbReference type="Proteomes" id="UP000266673">
    <property type="component" value="Unassembled WGS sequence"/>
</dbReference>
<evidence type="ECO:0000313" key="3">
    <source>
        <dbReference type="Proteomes" id="UP000266673"/>
    </source>
</evidence>
<dbReference type="OrthoDB" id="60822at2759"/>
<proteinExistence type="predicted"/>
<feature type="non-terminal residue" evidence="2">
    <location>
        <position position="1"/>
    </location>
</feature>
<dbReference type="InterPro" id="IPR011893">
    <property type="entry name" value="Selenoprotein_Rdx-typ"/>
</dbReference>
<dbReference type="Pfam" id="PF10262">
    <property type="entry name" value="Rdx"/>
    <property type="match status" value="1"/>
</dbReference>
<dbReference type="SUPFAM" id="SSF52833">
    <property type="entry name" value="Thioredoxin-like"/>
    <property type="match status" value="1"/>
</dbReference>